<dbReference type="GO" id="GO:0007204">
    <property type="term" value="P:positive regulation of cytosolic calcium ion concentration"/>
    <property type="evidence" value="ECO:0007669"/>
    <property type="project" value="TreeGrafter"/>
</dbReference>
<comment type="subcellular location">
    <subcellularLocation>
        <location evidence="1">Cell membrane</location>
        <topology evidence="1">Multi-pass membrane protein</topology>
    </subcellularLocation>
</comment>
<evidence type="ECO:0000313" key="15">
    <source>
        <dbReference type="Proteomes" id="UP000504628"/>
    </source>
</evidence>
<keyword evidence="15" id="KW-1185">Reference proteome</keyword>
<keyword evidence="4 13" id="KW-1133">Transmembrane helix</keyword>
<keyword evidence="10 12" id="KW-0807">Transducer</keyword>
<dbReference type="FunFam" id="1.20.1070.10:FF:000034">
    <property type="entry name" value="G-protein coupled receptor 1"/>
    <property type="match status" value="1"/>
</dbReference>
<dbReference type="GO" id="GO:0005886">
    <property type="term" value="C:plasma membrane"/>
    <property type="evidence" value="ECO:0007669"/>
    <property type="project" value="UniProtKB-SubCell"/>
</dbReference>
<accession>A0A6J2N5W6</accession>
<dbReference type="Gene3D" id="1.20.1070.10">
    <property type="entry name" value="Rhodopsin 7-helix transmembrane proteins"/>
    <property type="match status" value="1"/>
</dbReference>
<dbReference type="OrthoDB" id="6088892at2759"/>
<reference evidence="16" key="1">
    <citation type="submission" date="2025-08" db="UniProtKB">
        <authorList>
            <consortium name="RefSeq"/>
        </authorList>
    </citation>
    <scope>IDENTIFICATION</scope>
    <source>
        <tissue evidence="16">Muscle</tissue>
    </source>
</reference>
<keyword evidence="7" id="KW-1015">Disulfide bond</keyword>
<feature type="transmembrane region" description="Helical" evidence="13">
    <location>
        <begin position="64"/>
        <end position="88"/>
    </location>
</feature>
<dbReference type="PANTHER" id="PTHR24225">
    <property type="entry name" value="CHEMOTACTIC RECEPTOR"/>
    <property type="match status" value="1"/>
</dbReference>
<dbReference type="Pfam" id="PF00001">
    <property type="entry name" value="7tm_1"/>
    <property type="match status" value="1"/>
</dbReference>
<feature type="domain" description="G-protein coupled receptors family 1 profile" evidence="14">
    <location>
        <begin position="44"/>
        <end position="303"/>
    </location>
</feature>
<keyword evidence="9" id="KW-0325">Glycoprotein</keyword>
<comment type="similarity">
    <text evidence="11">Belongs to the chemokine-like receptor (CMKLR) family.</text>
</comment>
<dbReference type="PROSITE" id="PS00237">
    <property type="entry name" value="G_PROTEIN_RECEP_F1_1"/>
    <property type="match status" value="1"/>
</dbReference>
<proteinExistence type="inferred from homology"/>
<evidence type="ECO:0000256" key="10">
    <source>
        <dbReference type="ARBA" id="ARBA00023224"/>
    </source>
</evidence>
<evidence type="ECO:0000259" key="14">
    <source>
        <dbReference type="PROSITE" id="PS50262"/>
    </source>
</evidence>
<dbReference type="PRINTS" id="PR00526">
    <property type="entry name" value="FMETLEUPHER"/>
</dbReference>
<dbReference type="RefSeq" id="XP_028385603.1">
    <property type="nucleotide sequence ID" value="XM_028529802.2"/>
</dbReference>
<dbReference type="GO" id="GO:0007200">
    <property type="term" value="P:phospholipase C-activating G protein-coupled receptor signaling pathway"/>
    <property type="evidence" value="ECO:0007669"/>
    <property type="project" value="TreeGrafter"/>
</dbReference>
<dbReference type="InterPro" id="IPR000826">
    <property type="entry name" value="Formyl_rcpt-rel"/>
</dbReference>
<dbReference type="KEGG" id="pdic:114511132"/>
<dbReference type="AlphaFoldDB" id="A0A6J2N5W6"/>
<feature type="transmembrane region" description="Helical" evidence="13">
    <location>
        <begin position="284"/>
        <end position="306"/>
    </location>
</feature>
<keyword evidence="6 13" id="KW-0472">Membrane</keyword>
<evidence type="ECO:0000256" key="5">
    <source>
        <dbReference type="ARBA" id="ARBA00023040"/>
    </source>
</evidence>
<comment type="similarity">
    <text evidence="12">Belongs to the G-protein coupled receptor 1 family.</text>
</comment>
<evidence type="ECO:0000256" key="13">
    <source>
        <dbReference type="SAM" id="Phobius"/>
    </source>
</evidence>
<dbReference type="PANTHER" id="PTHR24225:SF0">
    <property type="entry name" value="N-FORMYL PEPTIDE RECEPTOR 2"/>
    <property type="match status" value="1"/>
</dbReference>
<evidence type="ECO:0000256" key="2">
    <source>
        <dbReference type="ARBA" id="ARBA00022475"/>
    </source>
</evidence>
<evidence type="ECO:0000256" key="4">
    <source>
        <dbReference type="ARBA" id="ARBA00022989"/>
    </source>
</evidence>
<dbReference type="PRINTS" id="PR00237">
    <property type="entry name" value="GPCRRHODOPSN"/>
</dbReference>
<dbReference type="GO" id="GO:0004982">
    <property type="term" value="F:N-formyl peptide receptor activity"/>
    <property type="evidence" value="ECO:0007669"/>
    <property type="project" value="TreeGrafter"/>
</dbReference>
<evidence type="ECO:0000256" key="7">
    <source>
        <dbReference type="ARBA" id="ARBA00023157"/>
    </source>
</evidence>
<evidence type="ECO:0000256" key="6">
    <source>
        <dbReference type="ARBA" id="ARBA00023136"/>
    </source>
</evidence>
<keyword evidence="2" id="KW-1003">Cell membrane</keyword>
<evidence type="ECO:0000256" key="3">
    <source>
        <dbReference type="ARBA" id="ARBA00022692"/>
    </source>
</evidence>
<feature type="transmembrane region" description="Helical" evidence="13">
    <location>
        <begin position="241"/>
        <end position="264"/>
    </location>
</feature>
<evidence type="ECO:0000313" key="16">
    <source>
        <dbReference type="RefSeq" id="XP_028385603.1"/>
    </source>
</evidence>
<keyword evidence="3 12" id="KW-0812">Transmembrane</keyword>
<keyword evidence="5 12" id="KW-0297">G-protein coupled receptor</keyword>
<dbReference type="GO" id="GO:0006954">
    <property type="term" value="P:inflammatory response"/>
    <property type="evidence" value="ECO:0007669"/>
    <property type="project" value="TreeGrafter"/>
</dbReference>
<dbReference type="InterPro" id="IPR017452">
    <property type="entry name" value="GPCR_Rhodpsn_7TM"/>
</dbReference>
<keyword evidence="8 12" id="KW-0675">Receptor</keyword>
<dbReference type="InParanoid" id="A0A6J2N5W6"/>
<gene>
    <name evidence="16" type="primary">LOC114511132</name>
</gene>
<dbReference type="InterPro" id="IPR000276">
    <property type="entry name" value="GPCR_Rhodpsn"/>
</dbReference>
<feature type="transmembrane region" description="Helical" evidence="13">
    <location>
        <begin position="24"/>
        <end position="52"/>
    </location>
</feature>
<feature type="transmembrane region" description="Helical" evidence="13">
    <location>
        <begin position="142"/>
        <end position="165"/>
    </location>
</feature>
<name>A0A6J2N5W6_9CHIR</name>
<protein>
    <submittedName>
        <fullName evidence="16">N-formyl peptide receptor 2-like</fullName>
    </submittedName>
</protein>
<evidence type="ECO:0000256" key="1">
    <source>
        <dbReference type="ARBA" id="ARBA00004651"/>
    </source>
</evidence>
<feature type="transmembrane region" description="Helical" evidence="13">
    <location>
        <begin position="204"/>
        <end position="229"/>
    </location>
</feature>
<dbReference type="SUPFAM" id="SSF81321">
    <property type="entry name" value="Family A G protein-coupled receptor-like"/>
    <property type="match status" value="1"/>
</dbReference>
<evidence type="ECO:0000256" key="11">
    <source>
        <dbReference type="ARBA" id="ARBA00025736"/>
    </source>
</evidence>
<dbReference type="GO" id="GO:0004875">
    <property type="term" value="F:complement receptor activity"/>
    <property type="evidence" value="ECO:0007669"/>
    <property type="project" value="TreeGrafter"/>
</dbReference>
<sequence>METNSSIISLNASHENLFESPVFIALQITSLVVHGITFVLGILGNGLVIWVAGFRMARTVTTLCYLNLALADLSFIATLPFLMVSMAMKEHWPFGWFLCKLIYIIVDINLFGSVFLIAFIALDRCVCVLHPVWAQNHRTVSLATKIIIGPWILAVVLTLQIVLFLTTVSDSSGNTYCTFHFAPWVSTTEELIKMLITVLTARGIIRFMIGFLMPMSIVAICYGLIAAKIRKKDMINSSRPLRVLAAVVASFFICWFPFQLNALLGTVWFREIEFKGKYKVIKNLLYPTSSLAYFNSCLNPMLYVFVGRDFRDRLIQSLPASLERALMEDSGPIEDSATTSDTTKCVSPPTEAELQAM</sequence>
<evidence type="ECO:0000256" key="8">
    <source>
        <dbReference type="ARBA" id="ARBA00023170"/>
    </source>
</evidence>
<feature type="transmembrane region" description="Helical" evidence="13">
    <location>
        <begin position="94"/>
        <end position="122"/>
    </location>
</feature>
<dbReference type="GeneID" id="114511132"/>
<dbReference type="Proteomes" id="UP000504628">
    <property type="component" value="Chromosome 12"/>
</dbReference>
<evidence type="ECO:0000256" key="9">
    <source>
        <dbReference type="ARBA" id="ARBA00023180"/>
    </source>
</evidence>
<organism evidence="15 16">
    <name type="scientific">Phyllostomus discolor</name>
    <name type="common">pale spear-nosed bat</name>
    <dbReference type="NCBI Taxonomy" id="89673"/>
    <lineage>
        <taxon>Eukaryota</taxon>
        <taxon>Metazoa</taxon>
        <taxon>Chordata</taxon>
        <taxon>Craniata</taxon>
        <taxon>Vertebrata</taxon>
        <taxon>Euteleostomi</taxon>
        <taxon>Mammalia</taxon>
        <taxon>Eutheria</taxon>
        <taxon>Laurasiatheria</taxon>
        <taxon>Chiroptera</taxon>
        <taxon>Yangochiroptera</taxon>
        <taxon>Phyllostomidae</taxon>
        <taxon>Phyllostominae</taxon>
        <taxon>Phyllostomus</taxon>
    </lineage>
</organism>
<evidence type="ECO:0000256" key="12">
    <source>
        <dbReference type="RuleBase" id="RU000688"/>
    </source>
</evidence>
<dbReference type="PROSITE" id="PS50262">
    <property type="entry name" value="G_PROTEIN_RECEP_F1_2"/>
    <property type="match status" value="1"/>
</dbReference>